<evidence type="ECO:0000313" key="2">
    <source>
        <dbReference type="EMBL" id="MFC7221192.1"/>
    </source>
</evidence>
<dbReference type="RefSeq" id="WP_386418413.1">
    <property type="nucleotide sequence ID" value="NZ_JBHSZO010000054.1"/>
</dbReference>
<gene>
    <name evidence="2" type="ORF">ACFQLX_23960</name>
</gene>
<sequence length="424" mass="45442">MSAGGSLNEGRLKGSTSRVAQYVGKLEAAGVTDGDLVLLAGLRSDSILAASVACWSLGSAVWVSPRALSGRQDGRHTFIVTTELGVERSRCTGRRVDDSVAVVHETSGSTGDSKLAQRSVHSVFDEYEGYAHGLSLAAHDHVRVPVPVAHSFGWGVALSALLSGCHLDVRPFITPASVAVDLDSGRTNKAAMTPSLLRLLVETKRRGPEHPDLVLIGAGRVSHDLDSQCYRRFGVSAIRGYGSSETGGVFIGASEMGLPISSVDIVSPEIGSRGELVISTKNPVLGYLECAPNESRTWRMNDIVDRPSATEVRFVRRKSGPLRVNGRFVELDDFQRTLAALPGVTDVAFLTVPRVGRPDVEEVVAVVSGAGVRRESVADVVRSSAHRGLVLRLRVYESLPRTQLGKVDLHTLAKWVARDVSREI</sequence>
<feature type="domain" description="AMP-dependent synthetase/ligase" evidence="1">
    <location>
        <begin position="97"/>
        <end position="288"/>
    </location>
</feature>
<dbReference type="EMBL" id="JBHSZO010000054">
    <property type="protein sequence ID" value="MFC7221192.1"/>
    <property type="molecule type" value="Genomic_DNA"/>
</dbReference>
<evidence type="ECO:0000313" key="3">
    <source>
        <dbReference type="Proteomes" id="UP001596413"/>
    </source>
</evidence>
<accession>A0ABW2GNL0</accession>
<dbReference type="Pfam" id="PF00501">
    <property type="entry name" value="AMP-binding"/>
    <property type="match status" value="1"/>
</dbReference>
<dbReference type="SUPFAM" id="SSF56801">
    <property type="entry name" value="Acetyl-CoA synthetase-like"/>
    <property type="match status" value="1"/>
</dbReference>
<dbReference type="InterPro" id="IPR050237">
    <property type="entry name" value="ATP-dep_AMP-bd_enzyme"/>
</dbReference>
<keyword evidence="3" id="KW-1185">Reference proteome</keyword>
<dbReference type="PANTHER" id="PTHR43767">
    <property type="entry name" value="LONG-CHAIN-FATTY-ACID--COA LIGASE"/>
    <property type="match status" value="1"/>
</dbReference>
<proteinExistence type="predicted"/>
<dbReference type="Gene3D" id="3.40.50.12780">
    <property type="entry name" value="N-terminal domain of ligase-like"/>
    <property type="match status" value="1"/>
</dbReference>
<comment type="caution">
    <text evidence="2">The sequence shown here is derived from an EMBL/GenBank/DDBJ whole genome shotgun (WGS) entry which is preliminary data.</text>
</comment>
<organism evidence="2 3">
    <name type="scientific">Streptomyces polyrhachis</name>
    <dbReference type="NCBI Taxonomy" id="1282885"/>
    <lineage>
        <taxon>Bacteria</taxon>
        <taxon>Bacillati</taxon>
        <taxon>Actinomycetota</taxon>
        <taxon>Actinomycetes</taxon>
        <taxon>Kitasatosporales</taxon>
        <taxon>Streptomycetaceae</taxon>
        <taxon>Streptomyces</taxon>
    </lineage>
</organism>
<reference evidence="3" key="1">
    <citation type="journal article" date="2019" name="Int. J. Syst. Evol. Microbiol.">
        <title>The Global Catalogue of Microorganisms (GCM) 10K type strain sequencing project: providing services to taxonomists for standard genome sequencing and annotation.</title>
        <authorList>
            <consortium name="The Broad Institute Genomics Platform"/>
            <consortium name="The Broad Institute Genome Sequencing Center for Infectious Disease"/>
            <person name="Wu L."/>
            <person name="Ma J."/>
        </authorList>
    </citation>
    <scope>NUCLEOTIDE SEQUENCE [LARGE SCALE GENOMIC DNA]</scope>
    <source>
        <strain evidence="3">CGMCC 1.13681</strain>
    </source>
</reference>
<dbReference type="Gene3D" id="3.30.300.30">
    <property type="match status" value="1"/>
</dbReference>
<protein>
    <submittedName>
        <fullName evidence="2">AMP-binding protein</fullName>
    </submittedName>
</protein>
<dbReference type="Proteomes" id="UP001596413">
    <property type="component" value="Unassembled WGS sequence"/>
</dbReference>
<dbReference type="InterPro" id="IPR000873">
    <property type="entry name" value="AMP-dep_synth/lig_dom"/>
</dbReference>
<dbReference type="InterPro" id="IPR045851">
    <property type="entry name" value="AMP-bd_C_sf"/>
</dbReference>
<dbReference type="InterPro" id="IPR042099">
    <property type="entry name" value="ANL_N_sf"/>
</dbReference>
<name>A0ABW2GNL0_9ACTN</name>
<evidence type="ECO:0000259" key="1">
    <source>
        <dbReference type="Pfam" id="PF00501"/>
    </source>
</evidence>
<dbReference type="PANTHER" id="PTHR43767:SF1">
    <property type="entry name" value="NONRIBOSOMAL PEPTIDE SYNTHASE PES1 (EUROFUNG)-RELATED"/>
    <property type="match status" value="1"/>
</dbReference>